<evidence type="ECO:0000256" key="14">
    <source>
        <dbReference type="ARBA" id="ARBA00023137"/>
    </source>
</evidence>
<keyword evidence="22" id="KW-1185">Reference proteome</keyword>
<evidence type="ECO:0000259" key="18">
    <source>
        <dbReference type="Pfam" id="PF02706"/>
    </source>
</evidence>
<dbReference type="Pfam" id="PF02706">
    <property type="entry name" value="Wzz"/>
    <property type="match status" value="1"/>
</dbReference>
<evidence type="ECO:0000256" key="5">
    <source>
        <dbReference type="ARBA" id="ARBA00022475"/>
    </source>
</evidence>
<evidence type="ECO:0000256" key="3">
    <source>
        <dbReference type="ARBA" id="ARBA00008883"/>
    </source>
</evidence>
<dbReference type="SUPFAM" id="SSF52540">
    <property type="entry name" value="P-loop containing nucleoside triphosphate hydrolases"/>
    <property type="match status" value="1"/>
</dbReference>
<accession>A0A5S3PBL7</accession>
<dbReference type="InterPro" id="IPR032807">
    <property type="entry name" value="GNVR"/>
</dbReference>
<dbReference type="InterPro" id="IPR050445">
    <property type="entry name" value="Bact_polysacc_biosynth/exp"/>
</dbReference>
<comment type="catalytic activity">
    <reaction evidence="15">
        <text>L-tyrosyl-[protein] + ATP = O-phospho-L-tyrosyl-[protein] + ADP + H(+)</text>
        <dbReference type="Rhea" id="RHEA:10596"/>
        <dbReference type="Rhea" id="RHEA-COMP:10136"/>
        <dbReference type="Rhea" id="RHEA-COMP:20101"/>
        <dbReference type="ChEBI" id="CHEBI:15378"/>
        <dbReference type="ChEBI" id="CHEBI:30616"/>
        <dbReference type="ChEBI" id="CHEBI:46858"/>
        <dbReference type="ChEBI" id="CHEBI:61978"/>
        <dbReference type="ChEBI" id="CHEBI:456216"/>
        <dbReference type="EC" id="2.7.10.2"/>
    </reaction>
</comment>
<evidence type="ECO:0000256" key="8">
    <source>
        <dbReference type="ARBA" id="ARBA00022692"/>
    </source>
</evidence>
<keyword evidence="5" id="KW-1003">Cell membrane</keyword>
<comment type="caution">
    <text evidence="21">The sequence shown here is derived from an EMBL/GenBank/DDBJ whole genome shotgun (WGS) entry which is preliminary data.</text>
</comment>
<name>A0A5S3PBL7_9RHOB</name>
<keyword evidence="13 17" id="KW-0472">Membrane</keyword>
<dbReference type="CDD" id="cd05387">
    <property type="entry name" value="BY-kinase"/>
    <property type="match status" value="1"/>
</dbReference>
<comment type="subcellular location">
    <subcellularLocation>
        <location evidence="1">Cell inner membrane</location>
        <topology evidence="1">Multi-pass membrane protein</topology>
    </subcellularLocation>
</comment>
<dbReference type="PANTHER" id="PTHR32309">
    <property type="entry name" value="TYROSINE-PROTEIN KINASE"/>
    <property type="match status" value="1"/>
</dbReference>
<evidence type="ECO:0000256" key="4">
    <source>
        <dbReference type="ARBA" id="ARBA00011903"/>
    </source>
</evidence>
<dbReference type="EC" id="2.7.10.2" evidence="4"/>
<evidence type="ECO:0000256" key="17">
    <source>
        <dbReference type="SAM" id="Phobius"/>
    </source>
</evidence>
<gene>
    <name evidence="21" type="ORF">FDT80_14385</name>
</gene>
<dbReference type="EMBL" id="VANS01000004">
    <property type="protein sequence ID" value="TMM51055.1"/>
    <property type="molecule type" value="Genomic_DNA"/>
</dbReference>
<evidence type="ECO:0000313" key="21">
    <source>
        <dbReference type="EMBL" id="TMM51055.1"/>
    </source>
</evidence>
<evidence type="ECO:0000259" key="20">
    <source>
        <dbReference type="Pfam" id="PF13807"/>
    </source>
</evidence>
<evidence type="ECO:0000256" key="13">
    <source>
        <dbReference type="ARBA" id="ARBA00023136"/>
    </source>
</evidence>
<feature type="domain" description="Polysaccharide chain length determinant N-terminal" evidence="18">
    <location>
        <begin position="30"/>
        <end position="120"/>
    </location>
</feature>
<evidence type="ECO:0000256" key="15">
    <source>
        <dbReference type="ARBA" id="ARBA00051245"/>
    </source>
</evidence>
<feature type="region of interest" description="Disordered" evidence="16">
    <location>
        <begin position="1"/>
        <end position="21"/>
    </location>
</feature>
<dbReference type="Pfam" id="PF13807">
    <property type="entry name" value="GNVR"/>
    <property type="match status" value="1"/>
</dbReference>
<keyword evidence="10" id="KW-0418">Kinase</keyword>
<dbReference type="InterPro" id="IPR003856">
    <property type="entry name" value="LPS_length_determ_N"/>
</dbReference>
<dbReference type="InterPro" id="IPR005702">
    <property type="entry name" value="Wzc-like_C"/>
</dbReference>
<keyword evidence="12 17" id="KW-1133">Transmembrane helix</keyword>
<reference evidence="21 22" key="1">
    <citation type="submission" date="2019-05" db="EMBL/GenBank/DDBJ databases">
        <title>Sulfitobacter sabulilitoris sp. nov., isolated from a marine sand.</title>
        <authorList>
            <person name="Yoon J.-H."/>
        </authorList>
    </citation>
    <scope>NUCLEOTIDE SEQUENCE [LARGE SCALE GENOMIC DNA]</scope>
    <source>
        <strain evidence="21 22">HSMS-29</strain>
    </source>
</reference>
<dbReference type="Gene3D" id="3.40.50.300">
    <property type="entry name" value="P-loop containing nucleotide triphosphate hydrolases"/>
    <property type="match status" value="1"/>
</dbReference>
<sequence>MMNRPTANRHPGGSDAPVHGTGEGHNAIHSIDLMYLFSVLRSNARLIALTTFASLVAMFVYLQFVPPVFTAYSQVILDTRKERVTPVEEVVSNLDVSQSVMAGEVITIRSNVLIGEVVDRLDLVDAPEFDPRLPRPESVVSYLKRIARGGEKPHVIAARLPFDTLRSWVIGAVRRDLGVSQIGVSYGIGISFRSTNPKLAAEIANAVADQYIESQLDAKMAATLRANAWLSDRLLELSDQVETADREVVDFKANMIEIANGSEVSINQLLAELNTKLVGSSTERADAEVRLSQVEMLEQAGGLGAVADVVTSPLLETLQRQRAELAAAQAQLASTLGRKHPEMIRISAQLGDIDRSIEDELRRRLEAMRSDVIVTRNREDALSEQIAVVSQRADSLAKASVRLSQLERTAQATRLVYENFLSRFKETSAQADFQTPEARVIGYASVPVVPSGPRKTIFMLSAMVLGMSAAIAFIFLRNLVHAPVSTTDELRAISQKPNVATVPYVRTFGKSFKWLRKELTGKSRTNYMDHVRAIRTHLFDVARTRTPRIVVVTSSVPNEGKTSLSCALAKVMIQPKKSVLLIDADLRRPDIRKALELPSEGNCLASYLQGGEKLKDLTVHSDVLGADVITPCRATQDPTNLLLSPLFEGLLNRMSSQYDYIVVNAPPVLNLADSVLLAKQADATLFAVQCGKTRASVARDALRRLEEGGVNVAGTVLTMVRRKDAASREVDMYSYGY</sequence>
<evidence type="ECO:0000256" key="10">
    <source>
        <dbReference type="ARBA" id="ARBA00022777"/>
    </source>
</evidence>
<evidence type="ECO:0000256" key="2">
    <source>
        <dbReference type="ARBA" id="ARBA00007316"/>
    </source>
</evidence>
<feature type="domain" description="Tyrosine-protein kinase G-rich" evidence="20">
    <location>
        <begin position="403"/>
        <end position="478"/>
    </location>
</feature>
<keyword evidence="11" id="KW-0067">ATP-binding</keyword>
<evidence type="ECO:0000256" key="9">
    <source>
        <dbReference type="ARBA" id="ARBA00022741"/>
    </source>
</evidence>
<keyword evidence="7" id="KW-0808">Transferase</keyword>
<evidence type="ECO:0000256" key="7">
    <source>
        <dbReference type="ARBA" id="ARBA00022679"/>
    </source>
</evidence>
<dbReference type="PANTHER" id="PTHR32309:SF13">
    <property type="entry name" value="FERRIC ENTEROBACTIN TRANSPORT PROTEIN FEPE"/>
    <property type="match status" value="1"/>
</dbReference>
<comment type="similarity">
    <text evidence="3">Belongs to the etk/wzc family.</text>
</comment>
<evidence type="ECO:0000256" key="1">
    <source>
        <dbReference type="ARBA" id="ARBA00004429"/>
    </source>
</evidence>
<keyword evidence="6" id="KW-0997">Cell inner membrane</keyword>
<evidence type="ECO:0000256" key="11">
    <source>
        <dbReference type="ARBA" id="ARBA00022840"/>
    </source>
</evidence>
<protein>
    <recommendedName>
        <fullName evidence="4">non-specific protein-tyrosine kinase</fullName>
        <ecNumber evidence="4">2.7.10.2</ecNumber>
    </recommendedName>
</protein>
<evidence type="ECO:0000256" key="16">
    <source>
        <dbReference type="SAM" id="MobiDB-lite"/>
    </source>
</evidence>
<dbReference type="AlphaFoldDB" id="A0A5S3PBL7"/>
<keyword evidence="9" id="KW-0547">Nucleotide-binding</keyword>
<comment type="similarity">
    <text evidence="2">Belongs to the CpsD/CapB family.</text>
</comment>
<proteinExistence type="inferred from homology"/>
<evidence type="ECO:0000313" key="22">
    <source>
        <dbReference type="Proteomes" id="UP000309550"/>
    </source>
</evidence>
<organism evidence="21 22">
    <name type="scientific">Sulfitobacter sabulilitoris</name>
    <dbReference type="NCBI Taxonomy" id="2562655"/>
    <lineage>
        <taxon>Bacteria</taxon>
        <taxon>Pseudomonadati</taxon>
        <taxon>Pseudomonadota</taxon>
        <taxon>Alphaproteobacteria</taxon>
        <taxon>Rhodobacterales</taxon>
        <taxon>Roseobacteraceae</taxon>
        <taxon>Sulfitobacter</taxon>
    </lineage>
</organism>
<dbReference type="Pfam" id="PF13614">
    <property type="entry name" value="AAA_31"/>
    <property type="match status" value="1"/>
</dbReference>
<dbReference type="GO" id="GO:0004713">
    <property type="term" value="F:protein tyrosine kinase activity"/>
    <property type="evidence" value="ECO:0007669"/>
    <property type="project" value="TreeGrafter"/>
</dbReference>
<dbReference type="InterPro" id="IPR027417">
    <property type="entry name" value="P-loop_NTPase"/>
</dbReference>
<feature type="domain" description="AAA" evidence="19">
    <location>
        <begin position="560"/>
        <end position="692"/>
    </location>
</feature>
<evidence type="ECO:0000256" key="12">
    <source>
        <dbReference type="ARBA" id="ARBA00022989"/>
    </source>
</evidence>
<dbReference type="RefSeq" id="WP_138663015.1">
    <property type="nucleotide sequence ID" value="NZ_VANS01000004.1"/>
</dbReference>
<evidence type="ECO:0000256" key="6">
    <source>
        <dbReference type="ARBA" id="ARBA00022519"/>
    </source>
</evidence>
<dbReference type="OrthoDB" id="230260at2"/>
<dbReference type="Proteomes" id="UP000309550">
    <property type="component" value="Unassembled WGS sequence"/>
</dbReference>
<dbReference type="GO" id="GO:0005886">
    <property type="term" value="C:plasma membrane"/>
    <property type="evidence" value="ECO:0007669"/>
    <property type="project" value="UniProtKB-SubCell"/>
</dbReference>
<keyword evidence="8 17" id="KW-0812">Transmembrane</keyword>
<evidence type="ECO:0000259" key="19">
    <source>
        <dbReference type="Pfam" id="PF13614"/>
    </source>
</evidence>
<dbReference type="InterPro" id="IPR025669">
    <property type="entry name" value="AAA_dom"/>
</dbReference>
<feature type="transmembrane region" description="Helical" evidence="17">
    <location>
        <begin position="46"/>
        <end position="64"/>
    </location>
</feature>
<keyword evidence="14" id="KW-0829">Tyrosine-protein kinase</keyword>